<accession>A0A0C2BTF4</accession>
<dbReference type="AlphaFoldDB" id="A0A0C2BTF4"/>
<reference evidence="1 2" key="1">
    <citation type="submission" date="2013-12" db="EMBL/GenBank/DDBJ databases">
        <title>Draft genome of the parsitic nematode Ancylostoma duodenale.</title>
        <authorList>
            <person name="Mitreva M."/>
        </authorList>
    </citation>
    <scope>NUCLEOTIDE SEQUENCE [LARGE SCALE GENOMIC DNA]</scope>
    <source>
        <strain evidence="1 2">Zhejiang</strain>
    </source>
</reference>
<evidence type="ECO:0000313" key="1">
    <source>
        <dbReference type="EMBL" id="KIH47193.1"/>
    </source>
</evidence>
<proteinExistence type="predicted"/>
<evidence type="ECO:0000313" key="2">
    <source>
        <dbReference type="Proteomes" id="UP000054047"/>
    </source>
</evidence>
<protein>
    <submittedName>
        <fullName evidence="1">Uncharacterized protein</fullName>
    </submittedName>
</protein>
<dbReference type="EMBL" id="KN768029">
    <property type="protein sequence ID" value="KIH47193.1"/>
    <property type="molecule type" value="Genomic_DNA"/>
</dbReference>
<gene>
    <name evidence="1" type="ORF">ANCDUO_22751</name>
</gene>
<name>A0A0C2BTF4_9BILA</name>
<keyword evidence="2" id="KW-1185">Reference proteome</keyword>
<dbReference type="Proteomes" id="UP000054047">
    <property type="component" value="Unassembled WGS sequence"/>
</dbReference>
<sequence>MVRWDALLQKEWSGSVSATSQSEFIGISLADLIRWRPRCKVRGRIQSCRSCPEEWMSSVAAFVCCANERATCGSPAVGLHHRLLFIYVNALTASVALAQIEMIAPALEVRSDISSTQHHI</sequence>
<organism evidence="1 2">
    <name type="scientific">Ancylostoma duodenale</name>
    <dbReference type="NCBI Taxonomy" id="51022"/>
    <lineage>
        <taxon>Eukaryota</taxon>
        <taxon>Metazoa</taxon>
        <taxon>Ecdysozoa</taxon>
        <taxon>Nematoda</taxon>
        <taxon>Chromadorea</taxon>
        <taxon>Rhabditida</taxon>
        <taxon>Rhabditina</taxon>
        <taxon>Rhabditomorpha</taxon>
        <taxon>Strongyloidea</taxon>
        <taxon>Ancylostomatidae</taxon>
        <taxon>Ancylostomatinae</taxon>
        <taxon>Ancylostoma</taxon>
    </lineage>
</organism>